<dbReference type="Pfam" id="PF13382">
    <property type="entry name" value="Adenine_deam_C"/>
    <property type="match status" value="1"/>
</dbReference>
<dbReference type="SUPFAM" id="SSF51556">
    <property type="entry name" value="Metallo-dependent hydrolases"/>
    <property type="match status" value="1"/>
</dbReference>
<keyword evidence="4 6" id="KW-0464">Manganese</keyword>
<accession>A0ABV4BQ41</accession>
<gene>
    <name evidence="6" type="primary">ade</name>
    <name evidence="9" type="ORF">AB8U03_08190</name>
</gene>
<comment type="cofactor">
    <cofactor evidence="6">
        <name>Mn(2+)</name>
        <dbReference type="ChEBI" id="CHEBI:29035"/>
    </cofactor>
</comment>
<feature type="domain" description="Adenine deaminase C-terminal" evidence="8">
    <location>
        <begin position="400"/>
        <end position="563"/>
    </location>
</feature>
<dbReference type="InterPro" id="IPR026912">
    <property type="entry name" value="Adenine_deam_C"/>
</dbReference>
<dbReference type="SUPFAM" id="SSF51338">
    <property type="entry name" value="Composite domain of metallo-dependent hydrolases"/>
    <property type="match status" value="1"/>
</dbReference>
<proteinExistence type="inferred from homology"/>
<keyword evidence="3 6" id="KW-0378">Hydrolase</keyword>
<comment type="similarity">
    <text evidence="1 6">Belongs to the metallo-dependent hydrolases superfamily. Adenine deaminase family.</text>
</comment>
<evidence type="ECO:0000256" key="4">
    <source>
        <dbReference type="ARBA" id="ARBA00023211"/>
    </source>
</evidence>
<evidence type="ECO:0000256" key="2">
    <source>
        <dbReference type="ARBA" id="ARBA00012782"/>
    </source>
</evidence>
<evidence type="ECO:0000256" key="5">
    <source>
        <dbReference type="ARBA" id="ARBA00047720"/>
    </source>
</evidence>
<evidence type="ECO:0000256" key="1">
    <source>
        <dbReference type="ARBA" id="ARBA00006773"/>
    </source>
</evidence>
<dbReference type="PANTHER" id="PTHR11113">
    <property type="entry name" value="N-ACETYLGLUCOSAMINE-6-PHOSPHATE DEACETYLASE"/>
    <property type="match status" value="1"/>
</dbReference>
<dbReference type="Gene3D" id="3.20.20.140">
    <property type="entry name" value="Metal-dependent hydrolases"/>
    <property type="match status" value="1"/>
</dbReference>
<dbReference type="InterPro" id="IPR011059">
    <property type="entry name" value="Metal-dep_hydrolase_composite"/>
</dbReference>
<evidence type="ECO:0000313" key="9">
    <source>
        <dbReference type="EMBL" id="MEY8000177.1"/>
    </source>
</evidence>
<evidence type="ECO:0000313" key="10">
    <source>
        <dbReference type="Proteomes" id="UP001564657"/>
    </source>
</evidence>
<dbReference type="InterPro" id="IPR032466">
    <property type="entry name" value="Metal_Hydrolase"/>
</dbReference>
<feature type="domain" description="Amidohydrolase-related" evidence="7">
    <location>
        <begin position="56"/>
        <end position="341"/>
    </location>
</feature>
<protein>
    <recommendedName>
        <fullName evidence="2 6">Adenine deaminase</fullName>
        <shortName evidence="6">Adenase</shortName>
        <shortName evidence="6">Adenine aminase</shortName>
        <ecNumber evidence="2 6">3.5.4.2</ecNumber>
    </recommendedName>
</protein>
<evidence type="ECO:0000256" key="3">
    <source>
        <dbReference type="ARBA" id="ARBA00022801"/>
    </source>
</evidence>
<dbReference type="HAMAP" id="MF_01518">
    <property type="entry name" value="Adenine_deamin"/>
    <property type="match status" value="1"/>
</dbReference>
<dbReference type="Proteomes" id="UP001564657">
    <property type="component" value="Unassembled WGS sequence"/>
</dbReference>
<reference evidence="9 10" key="1">
    <citation type="submission" date="2024-08" db="EMBL/GenBank/DDBJ databases">
        <title>Clostridium lapicellarii sp. nov., and Clostridium renhuaiense sp. nov., two species isolated from the mud in a fermentation cellar used for producing sauce-flavour Chinese liquors.</title>
        <authorList>
            <person name="Yang F."/>
            <person name="Wang H."/>
            <person name="Chen L.Q."/>
            <person name="Zhou N."/>
            <person name="Lu J.J."/>
            <person name="Pu X.X."/>
            <person name="Wan B."/>
            <person name="Wang L."/>
            <person name="Liu S.J."/>
        </authorList>
    </citation>
    <scope>NUCLEOTIDE SEQUENCE [LARGE SCALE GENOMIC DNA]</scope>
    <source>
        <strain evidence="9 10">MT-5</strain>
    </source>
</reference>
<dbReference type="Pfam" id="PF01979">
    <property type="entry name" value="Amidohydro_1"/>
    <property type="match status" value="1"/>
</dbReference>
<organism evidence="9 10">
    <name type="scientific">Clostridium moutaii</name>
    <dbReference type="NCBI Taxonomy" id="3240932"/>
    <lineage>
        <taxon>Bacteria</taxon>
        <taxon>Bacillati</taxon>
        <taxon>Bacillota</taxon>
        <taxon>Clostridia</taxon>
        <taxon>Eubacteriales</taxon>
        <taxon>Clostridiaceae</taxon>
        <taxon>Clostridium</taxon>
    </lineage>
</organism>
<dbReference type="EC" id="3.5.4.2" evidence="2 6"/>
<dbReference type="PANTHER" id="PTHR11113:SF2">
    <property type="entry name" value="ADENINE DEAMINASE"/>
    <property type="match status" value="1"/>
</dbReference>
<evidence type="ECO:0000259" key="7">
    <source>
        <dbReference type="Pfam" id="PF01979"/>
    </source>
</evidence>
<dbReference type="Gene3D" id="2.30.40.10">
    <property type="entry name" value="Urease, subunit C, domain 1"/>
    <property type="match status" value="1"/>
</dbReference>
<dbReference type="InterPro" id="IPR006679">
    <property type="entry name" value="Adenine_deam"/>
</dbReference>
<dbReference type="RefSeq" id="WP_369704063.1">
    <property type="nucleotide sequence ID" value="NZ_JBGEWD010000006.1"/>
</dbReference>
<dbReference type="InterPro" id="IPR006680">
    <property type="entry name" value="Amidohydro-rel"/>
</dbReference>
<comment type="catalytic activity">
    <reaction evidence="5 6">
        <text>adenine + H2O + H(+) = hypoxanthine + NH4(+)</text>
        <dbReference type="Rhea" id="RHEA:23688"/>
        <dbReference type="ChEBI" id="CHEBI:15377"/>
        <dbReference type="ChEBI" id="CHEBI:15378"/>
        <dbReference type="ChEBI" id="CHEBI:16708"/>
        <dbReference type="ChEBI" id="CHEBI:17368"/>
        <dbReference type="ChEBI" id="CHEBI:28938"/>
        <dbReference type="EC" id="3.5.4.2"/>
    </reaction>
</comment>
<sequence>MEKVDLTIKNIDVFNSYLKKFINADVYILEDRIYYVDTKKDGNFTSKKIIDGTGKYMIPGLVDIHMHIESSMMTPEPFCRRLASCGVTTIVAEPHEIANVRGLDGIRHMIEAGKHSMIDVYYGIPSSVPSTNKKLETTGGKIDFRDMKKLLQYENVICVGEIMNCRQIIKKNSLEITKFLKYLRKNKPNYVIEGHCPSLVNLDLAKYLYLGINGDHTEHSLEEIKQRFANGMFVEIQEKMLRQEILNYIIENNLYEHCGFVTDDTMADKLYKYGHLNLIVKKAMSLGFSKENAIYCGTYTNSRRMNLTDRGAIAPGKLADFILLNDIENFDIVSVYKNGRQIYSAGDTMEDKSSSYIFPKNYYHSVCVKSLSKEDFIIPVKEDVDSVIVKVMQVVNGSTQTKIKKIEMPVVNHELKWQGSGCLLTMVLERYGKNGNIGLGFVTGDCIKHGAVATTHSHDHHNLMVIGESIESMMLAIKRITELQGGIVTVYSEKILEELQLNVCGIMSSGSVKEIGLSVKRIRESLEQLGYKHYNPISSLCTLALPVSPALKLTDMGLVDVKKGCIVPLYETTDTMSAKGKN</sequence>
<evidence type="ECO:0000256" key="6">
    <source>
        <dbReference type="HAMAP-Rule" id="MF_01518"/>
    </source>
</evidence>
<keyword evidence="10" id="KW-1185">Reference proteome</keyword>
<name>A0ABV4BQ41_9CLOT</name>
<evidence type="ECO:0000259" key="8">
    <source>
        <dbReference type="Pfam" id="PF13382"/>
    </source>
</evidence>
<dbReference type="EMBL" id="JBGEWD010000006">
    <property type="protein sequence ID" value="MEY8000177.1"/>
    <property type="molecule type" value="Genomic_DNA"/>
</dbReference>
<comment type="caution">
    <text evidence="9">The sequence shown here is derived from an EMBL/GenBank/DDBJ whole genome shotgun (WGS) entry which is preliminary data.</text>
</comment>